<reference evidence="2 3" key="1">
    <citation type="submission" date="2024-04" db="EMBL/GenBank/DDBJ databases">
        <title>Isolation of an actinomycete strain from pig manure.</title>
        <authorList>
            <person name="Gong T."/>
            <person name="Yu Z."/>
            <person name="An M."/>
            <person name="Wei C."/>
            <person name="Yang W."/>
            <person name="Liu L."/>
        </authorList>
    </citation>
    <scope>NUCLEOTIDE SEQUENCE [LARGE SCALE GENOMIC DNA]</scope>
    <source>
        <strain evidence="2 3">ZF39</strain>
    </source>
</reference>
<feature type="transmembrane region" description="Helical" evidence="1">
    <location>
        <begin position="60"/>
        <end position="84"/>
    </location>
</feature>
<organism evidence="2 3">
    <name type="scientific">Ammonicoccus fulvus</name>
    <dbReference type="NCBI Taxonomy" id="3138240"/>
    <lineage>
        <taxon>Bacteria</taxon>
        <taxon>Bacillati</taxon>
        <taxon>Actinomycetota</taxon>
        <taxon>Actinomycetes</taxon>
        <taxon>Propionibacteriales</taxon>
        <taxon>Propionibacteriaceae</taxon>
        <taxon>Ammonicoccus</taxon>
    </lineage>
</organism>
<keyword evidence="3" id="KW-1185">Reference proteome</keyword>
<protein>
    <submittedName>
        <fullName evidence="2">Uncharacterized protein</fullName>
    </submittedName>
</protein>
<dbReference type="EMBL" id="CP154795">
    <property type="protein sequence ID" value="XAN08848.1"/>
    <property type="molecule type" value="Genomic_DNA"/>
</dbReference>
<evidence type="ECO:0000256" key="1">
    <source>
        <dbReference type="SAM" id="Phobius"/>
    </source>
</evidence>
<dbReference type="Proteomes" id="UP001442841">
    <property type="component" value="Chromosome"/>
</dbReference>
<evidence type="ECO:0000313" key="3">
    <source>
        <dbReference type="Proteomes" id="UP001442841"/>
    </source>
</evidence>
<feature type="transmembrane region" description="Helical" evidence="1">
    <location>
        <begin position="15"/>
        <end position="37"/>
    </location>
</feature>
<keyword evidence="1" id="KW-1133">Transmembrane helix</keyword>
<dbReference type="RefSeq" id="WP_425310278.1">
    <property type="nucleotide sequence ID" value="NZ_CP154795.1"/>
</dbReference>
<gene>
    <name evidence="2" type="ORF">AADG42_16545</name>
</gene>
<sequence>MKSDPGPGPVTRGPLALRIALALLWALWICWLVYWLLASDQTPPGVCNGLGFGCVPDPKFTALLFALIYLLPATALAVLVVGIVRVAQIVTASRTGRYRPTLADGWALLTLVAVGGLLFWFYGVLPRL</sequence>
<feature type="transmembrane region" description="Helical" evidence="1">
    <location>
        <begin position="105"/>
        <end position="125"/>
    </location>
</feature>
<proteinExistence type="predicted"/>
<name>A0ABZ3FRZ5_9ACTN</name>
<keyword evidence="1" id="KW-0472">Membrane</keyword>
<evidence type="ECO:0000313" key="2">
    <source>
        <dbReference type="EMBL" id="XAN08848.1"/>
    </source>
</evidence>
<keyword evidence="1" id="KW-0812">Transmembrane</keyword>
<accession>A0ABZ3FRZ5</accession>